<dbReference type="PANTHER" id="PTHR46096:SF3">
    <property type="entry name" value="PERFORIN-1"/>
    <property type="match status" value="1"/>
</dbReference>
<sequence length="153" mass="17226">MPSAVQRTPTWSVHNVSSPPVRARASSPLLLLALGLTLAEAQLRLYNLRASDLPSDLLGTSDGYVQVYSGSTYLGKTAVRKNDPDPWWEEEFQHFKAKEGDELKLEVYDQDLLFHDLVGVCQRQMKLGTHTHDCYLKKGGVLTYTYTLDDINQ</sequence>
<dbReference type="Proteomes" id="UP000265200">
    <property type="component" value="Chromosome 9"/>
</dbReference>
<accession>A0A3P9HBR0</accession>
<reference evidence="4 5" key="2">
    <citation type="submission" date="2017-04" db="EMBL/GenBank/DDBJ databases">
        <title>CpG methylation of centromeres and impact of large insertions on vertebrate speciation.</title>
        <authorList>
            <person name="Ichikawa K."/>
            <person name="Yoshimura J."/>
            <person name="Morishita S."/>
        </authorList>
    </citation>
    <scope>NUCLEOTIDE SEQUENCE</scope>
    <source>
        <strain evidence="4 5">HSOK</strain>
    </source>
</reference>
<feature type="region of interest" description="Disordered" evidence="2">
    <location>
        <begin position="1"/>
        <end position="21"/>
    </location>
</feature>
<dbReference type="SUPFAM" id="SSF49562">
    <property type="entry name" value="C2 domain (Calcium/lipid-binding domain, CaLB)"/>
    <property type="match status" value="1"/>
</dbReference>
<dbReference type="SMART" id="SM00239">
    <property type="entry name" value="C2"/>
    <property type="match status" value="1"/>
</dbReference>
<dbReference type="InterPro" id="IPR035892">
    <property type="entry name" value="C2_domain_sf"/>
</dbReference>
<evidence type="ECO:0000313" key="4">
    <source>
        <dbReference type="Ensembl" id="ENSORLP00015004984.1"/>
    </source>
</evidence>
<keyword evidence="1" id="KW-0732">Signal</keyword>
<dbReference type="Gene3D" id="2.60.40.150">
    <property type="entry name" value="C2 domain"/>
    <property type="match status" value="1"/>
</dbReference>
<dbReference type="PANTHER" id="PTHR46096">
    <property type="entry name" value="PERFORIN-1"/>
    <property type="match status" value="1"/>
</dbReference>
<reference evidence="4" key="4">
    <citation type="submission" date="2025-09" db="UniProtKB">
        <authorList>
            <consortium name="Ensembl"/>
        </authorList>
    </citation>
    <scope>IDENTIFICATION</scope>
    <source>
        <strain evidence="4">HSOK</strain>
    </source>
</reference>
<dbReference type="PROSITE" id="PS50004">
    <property type="entry name" value="C2"/>
    <property type="match status" value="1"/>
</dbReference>
<organism evidence="4 5">
    <name type="scientific">Oryzias latipes</name>
    <name type="common">Japanese rice fish</name>
    <name type="synonym">Japanese killifish</name>
    <dbReference type="NCBI Taxonomy" id="8090"/>
    <lineage>
        <taxon>Eukaryota</taxon>
        <taxon>Metazoa</taxon>
        <taxon>Chordata</taxon>
        <taxon>Craniata</taxon>
        <taxon>Vertebrata</taxon>
        <taxon>Euteleostomi</taxon>
        <taxon>Actinopterygii</taxon>
        <taxon>Neopterygii</taxon>
        <taxon>Teleostei</taxon>
        <taxon>Neoteleostei</taxon>
        <taxon>Acanthomorphata</taxon>
        <taxon>Ovalentaria</taxon>
        <taxon>Atherinomorphae</taxon>
        <taxon>Beloniformes</taxon>
        <taxon>Adrianichthyidae</taxon>
        <taxon>Oryziinae</taxon>
        <taxon>Oryzias</taxon>
    </lineage>
</organism>
<proteinExistence type="predicted"/>
<protein>
    <recommendedName>
        <fullName evidence="3">C2 domain-containing protein</fullName>
    </recommendedName>
</protein>
<evidence type="ECO:0000259" key="3">
    <source>
        <dbReference type="PROSITE" id="PS50004"/>
    </source>
</evidence>
<dbReference type="InterPro" id="IPR000008">
    <property type="entry name" value="C2_dom"/>
</dbReference>
<dbReference type="Pfam" id="PF00168">
    <property type="entry name" value="C2"/>
    <property type="match status" value="1"/>
</dbReference>
<reference key="1">
    <citation type="journal article" date="2007" name="Nature">
        <title>The medaka draft genome and insights into vertebrate genome evolution.</title>
        <authorList>
            <person name="Kasahara M."/>
            <person name="Naruse K."/>
            <person name="Sasaki S."/>
            <person name="Nakatani Y."/>
            <person name="Qu W."/>
            <person name="Ahsan B."/>
            <person name="Yamada T."/>
            <person name="Nagayasu Y."/>
            <person name="Doi K."/>
            <person name="Kasai Y."/>
            <person name="Jindo T."/>
            <person name="Kobayashi D."/>
            <person name="Shimada A."/>
            <person name="Toyoda A."/>
            <person name="Kuroki Y."/>
            <person name="Fujiyama A."/>
            <person name="Sasaki T."/>
            <person name="Shimizu A."/>
            <person name="Asakawa S."/>
            <person name="Shimizu N."/>
            <person name="Hashimoto S."/>
            <person name="Yang J."/>
            <person name="Lee Y."/>
            <person name="Matsushima K."/>
            <person name="Sugano S."/>
            <person name="Sakaizumi M."/>
            <person name="Narita T."/>
            <person name="Ohishi K."/>
            <person name="Haga S."/>
            <person name="Ohta F."/>
            <person name="Nomoto H."/>
            <person name="Nogata K."/>
            <person name="Morishita T."/>
            <person name="Endo T."/>
            <person name="Shin-I T."/>
            <person name="Takeda H."/>
            <person name="Morishita S."/>
            <person name="Kohara Y."/>
        </authorList>
    </citation>
    <scope>NUCLEOTIDE SEQUENCE [LARGE SCALE GENOMIC DNA]</scope>
    <source>
        <strain>Hd-rR</strain>
    </source>
</reference>
<dbReference type="Ensembl" id="ENSORLT00015006686.1">
    <property type="protein sequence ID" value="ENSORLP00015004984.1"/>
    <property type="gene ID" value="ENSORLG00015005765.1"/>
</dbReference>
<dbReference type="InterPro" id="IPR052784">
    <property type="entry name" value="Perforin-1_pore-forming"/>
</dbReference>
<evidence type="ECO:0000256" key="1">
    <source>
        <dbReference type="ARBA" id="ARBA00022729"/>
    </source>
</evidence>
<evidence type="ECO:0000313" key="5">
    <source>
        <dbReference type="Proteomes" id="UP000265200"/>
    </source>
</evidence>
<name>A0A3P9HBR0_ORYLA</name>
<feature type="domain" description="C2" evidence="3">
    <location>
        <begin position="24"/>
        <end position="144"/>
    </location>
</feature>
<reference evidence="4" key="3">
    <citation type="submission" date="2025-08" db="UniProtKB">
        <authorList>
            <consortium name="Ensembl"/>
        </authorList>
    </citation>
    <scope>IDENTIFICATION</scope>
    <source>
        <strain evidence="4">HSOK</strain>
    </source>
</reference>
<evidence type="ECO:0000256" key="2">
    <source>
        <dbReference type="SAM" id="MobiDB-lite"/>
    </source>
</evidence>
<dbReference type="AlphaFoldDB" id="A0A3P9HBR0"/>
<feature type="compositionally biased region" description="Polar residues" evidence="2">
    <location>
        <begin position="1"/>
        <end position="15"/>
    </location>
</feature>